<dbReference type="PROSITE" id="PS51414">
    <property type="entry name" value="HSR"/>
    <property type="match status" value="1"/>
</dbReference>
<evidence type="ECO:0000313" key="4">
    <source>
        <dbReference type="RefSeq" id="XP_004396138.1"/>
    </source>
</evidence>
<sequence length="320" mass="35354">MAGDILSLRIRKLQNLMFSLGLETIHKTSKDTPQACLVVGEGQAMHGHDGELSNGGQHQSQFHLIPLKTSHGAMLPGCHHERTFNGFQNQKISHEALLNHFKQNKVEIANAITKPFPFLESLRDRSFITEKIYKDSQEAHRNLVPVEKVVYNILCYLEKTFDRSLLQVLFSRVHLKEYPDLIHVHRLFENGSVSTSPVLGSGAPGAGVTCTYSHCRPPAPGEMAAVASQTLLSMGAVVIEDKYFPQKSDSKETQKTPNTGPSCEQVPDESEVLSMKERKSEKVCGLLDNGQASRESDGSTINLQAPGFHEKTIWSGDIPA</sequence>
<feature type="compositionally biased region" description="Polar residues" evidence="1">
    <location>
        <begin position="290"/>
        <end position="303"/>
    </location>
</feature>
<feature type="domain" description="HSR" evidence="2">
    <location>
        <begin position="77"/>
        <end position="193"/>
    </location>
</feature>
<evidence type="ECO:0000259" key="2">
    <source>
        <dbReference type="PROSITE" id="PS51414"/>
    </source>
</evidence>
<dbReference type="GO" id="GO:0000981">
    <property type="term" value="F:DNA-binding transcription factor activity, RNA polymerase II-specific"/>
    <property type="evidence" value="ECO:0007669"/>
    <property type="project" value="TreeGrafter"/>
</dbReference>
<dbReference type="AlphaFoldDB" id="A0A9B0GA84"/>
<evidence type="ECO:0000256" key="1">
    <source>
        <dbReference type="SAM" id="MobiDB-lite"/>
    </source>
</evidence>
<dbReference type="PANTHER" id="PTHR46386">
    <property type="entry name" value="NUCLEAR BODY PROTEIN SP140"/>
    <property type="match status" value="1"/>
</dbReference>
<protein>
    <submittedName>
        <fullName evidence="4">Uncharacterized protein LOC101383644</fullName>
    </submittedName>
</protein>
<dbReference type="Pfam" id="PF03172">
    <property type="entry name" value="HSR"/>
    <property type="match status" value="1"/>
</dbReference>
<dbReference type="GO" id="GO:0005634">
    <property type="term" value="C:nucleus"/>
    <property type="evidence" value="ECO:0007669"/>
    <property type="project" value="InterPro"/>
</dbReference>
<dbReference type="PANTHER" id="PTHR46386:SF7">
    <property type="entry name" value="SP110 NUCLEAR BODY PROTEIN"/>
    <property type="match status" value="1"/>
</dbReference>
<evidence type="ECO:0000313" key="3">
    <source>
        <dbReference type="Proteomes" id="UP000245340"/>
    </source>
</evidence>
<dbReference type="RefSeq" id="XP_004396138.1">
    <property type="nucleotide sequence ID" value="XM_004396081.1"/>
</dbReference>
<dbReference type="InterPro" id="IPR004865">
    <property type="entry name" value="HSR_dom"/>
</dbReference>
<accession>A0A9B0GA84</accession>
<proteinExistence type="predicted"/>
<organism evidence="3 4">
    <name type="scientific">Odobenus rosmarus divergens</name>
    <name type="common">Pacific walrus</name>
    <dbReference type="NCBI Taxonomy" id="9708"/>
    <lineage>
        <taxon>Eukaryota</taxon>
        <taxon>Metazoa</taxon>
        <taxon>Chordata</taxon>
        <taxon>Craniata</taxon>
        <taxon>Vertebrata</taxon>
        <taxon>Euteleostomi</taxon>
        <taxon>Mammalia</taxon>
        <taxon>Eutheria</taxon>
        <taxon>Laurasiatheria</taxon>
        <taxon>Carnivora</taxon>
        <taxon>Caniformia</taxon>
        <taxon>Pinnipedia</taxon>
        <taxon>Odobenidae</taxon>
        <taxon>Odobenus</taxon>
    </lineage>
</organism>
<feature type="region of interest" description="Disordered" evidence="1">
    <location>
        <begin position="246"/>
        <end position="320"/>
    </location>
</feature>
<name>A0A9B0GA84_ODORO</name>
<keyword evidence="3" id="KW-1185">Reference proteome</keyword>
<dbReference type="InterPro" id="IPR043563">
    <property type="entry name" value="Sp110/Sp140/Sp140L-like"/>
</dbReference>
<gene>
    <name evidence="4" type="primary">LOC101383644</name>
</gene>
<dbReference type="Proteomes" id="UP000245340">
    <property type="component" value="Unplaced"/>
</dbReference>
<reference evidence="4" key="1">
    <citation type="submission" date="2025-08" db="UniProtKB">
        <authorList>
            <consortium name="RefSeq"/>
        </authorList>
    </citation>
    <scope>IDENTIFICATION</scope>
</reference>